<gene>
    <name evidence="3" type="ORF">ID810_03470</name>
</gene>
<organism evidence="3 4">
    <name type="scientific">Actinomyces respiraculi</name>
    <dbReference type="NCBI Taxonomy" id="2744574"/>
    <lineage>
        <taxon>Bacteria</taxon>
        <taxon>Bacillati</taxon>
        <taxon>Actinomycetota</taxon>
        <taxon>Actinomycetes</taxon>
        <taxon>Actinomycetales</taxon>
        <taxon>Actinomycetaceae</taxon>
        <taxon>Actinomyces</taxon>
    </lineage>
</organism>
<dbReference type="InterPro" id="IPR006119">
    <property type="entry name" value="Resolv_N"/>
</dbReference>
<evidence type="ECO:0000256" key="1">
    <source>
        <dbReference type="ARBA" id="ARBA00009913"/>
    </source>
</evidence>
<dbReference type="Gene3D" id="1.10.10.60">
    <property type="entry name" value="Homeodomain-like"/>
    <property type="match status" value="1"/>
</dbReference>
<dbReference type="PROSITE" id="PS51736">
    <property type="entry name" value="RECOMBINASES_3"/>
    <property type="match status" value="1"/>
</dbReference>
<dbReference type="Proteomes" id="UP000594637">
    <property type="component" value="Chromosome"/>
</dbReference>
<accession>A0A7T0LMU5</accession>
<dbReference type="EMBL" id="CP063989">
    <property type="protein sequence ID" value="QPL06018.1"/>
    <property type="molecule type" value="Genomic_DNA"/>
</dbReference>
<dbReference type="Pfam" id="PF02796">
    <property type="entry name" value="HTH_7"/>
    <property type="match status" value="1"/>
</dbReference>
<comment type="similarity">
    <text evidence="1">Belongs to the site-specific recombinase resolvase family.</text>
</comment>
<protein>
    <submittedName>
        <fullName evidence="3">Helix-turn-helix domain-containing protein</fullName>
    </submittedName>
</protein>
<dbReference type="RefSeq" id="WP_166855144.1">
    <property type="nucleotide sequence ID" value="NZ_CP063989.1"/>
</dbReference>
<feature type="domain" description="Resolvase/invertase-type recombinase catalytic" evidence="2">
    <location>
        <begin position="1"/>
        <end position="53"/>
    </location>
</feature>
<dbReference type="InterPro" id="IPR006120">
    <property type="entry name" value="Resolvase_HTH_dom"/>
</dbReference>
<evidence type="ECO:0000259" key="2">
    <source>
        <dbReference type="PROSITE" id="PS51736"/>
    </source>
</evidence>
<dbReference type="InterPro" id="IPR036162">
    <property type="entry name" value="Resolvase-like_N_sf"/>
</dbReference>
<sequence length="111" mass="12541">MWRLLRTMRKAQTYRVGDTDPMSRLLLGAVAEFERAIIRERRAEDIAAARARGVYRGRARSLTETEVAQARQRLAAGVPKAAVARDLGVHRSTLHRALSRQTVVCHRFCGQ</sequence>
<dbReference type="GO" id="GO:0003677">
    <property type="term" value="F:DNA binding"/>
    <property type="evidence" value="ECO:0007669"/>
    <property type="project" value="InterPro"/>
</dbReference>
<evidence type="ECO:0000313" key="3">
    <source>
        <dbReference type="EMBL" id="QPL06018.1"/>
    </source>
</evidence>
<reference evidence="3 4" key="1">
    <citation type="submission" date="2020-11" db="EMBL/GenBank/DDBJ databases">
        <title>Actinomyces sp. ZJ750.</title>
        <authorList>
            <person name="Zhou J."/>
        </authorList>
    </citation>
    <scope>NUCLEOTIDE SEQUENCE [LARGE SCALE GENOMIC DNA]</scope>
    <source>
        <strain evidence="3 4">ZJ750</strain>
    </source>
</reference>
<keyword evidence="4" id="KW-1185">Reference proteome</keyword>
<name>A0A7T0LMU5_9ACTO</name>
<dbReference type="KEGG" id="arep:ID810_03470"/>
<dbReference type="GO" id="GO:0000150">
    <property type="term" value="F:DNA strand exchange activity"/>
    <property type="evidence" value="ECO:0007669"/>
    <property type="project" value="InterPro"/>
</dbReference>
<proteinExistence type="inferred from homology"/>
<evidence type="ECO:0000313" key="4">
    <source>
        <dbReference type="Proteomes" id="UP000594637"/>
    </source>
</evidence>
<dbReference type="InterPro" id="IPR009057">
    <property type="entry name" value="Homeodomain-like_sf"/>
</dbReference>
<dbReference type="Pfam" id="PF00239">
    <property type="entry name" value="Resolvase"/>
    <property type="match status" value="1"/>
</dbReference>
<dbReference type="AlphaFoldDB" id="A0A7T0LMU5"/>
<dbReference type="CDD" id="cd00569">
    <property type="entry name" value="HTH_Hin_like"/>
    <property type="match status" value="1"/>
</dbReference>
<dbReference type="SUPFAM" id="SSF46689">
    <property type="entry name" value="Homeodomain-like"/>
    <property type="match status" value="1"/>
</dbReference>
<dbReference type="SUPFAM" id="SSF53041">
    <property type="entry name" value="Resolvase-like"/>
    <property type="match status" value="1"/>
</dbReference>